<evidence type="ECO:0000313" key="2">
    <source>
        <dbReference type="EMBL" id="CAI9605379.1"/>
    </source>
</evidence>
<accession>A0ABN9G856</accession>
<dbReference type="EMBL" id="CATNWA010018115">
    <property type="protein sequence ID" value="CAI9605379.1"/>
    <property type="molecule type" value="Genomic_DNA"/>
</dbReference>
<keyword evidence="3" id="KW-1185">Reference proteome</keyword>
<organism evidence="2 3">
    <name type="scientific">Staurois parvus</name>
    <dbReference type="NCBI Taxonomy" id="386267"/>
    <lineage>
        <taxon>Eukaryota</taxon>
        <taxon>Metazoa</taxon>
        <taxon>Chordata</taxon>
        <taxon>Craniata</taxon>
        <taxon>Vertebrata</taxon>
        <taxon>Euteleostomi</taxon>
        <taxon>Amphibia</taxon>
        <taxon>Batrachia</taxon>
        <taxon>Anura</taxon>
        <taxon>Neobatrachia</taxon>
        <taxon>Ranoidea</taxon>
        <taxon>Ranidae</taxon>
        <taxon>Staurois</taxon>
    </lineage>
</organism>
<proteinExistence type="predicted"/>
<feature type="non-terminal residue" evidence="2">
    <location>
        <position position="119"/>
    </location>
</feature>
<evidence type="ECO:0000256" key="1">
    <source>
        <dbReference type="SAM" id="MobiDB-lite"/>
    </source>
</evidence>
<protein>
    <submittedName>
        <fullName evidence="2">Uncharacterized protein</fullName>
    </submittedName>
</protein>
<comment type="caution">
    <text evidence="2">The sequence shown here is derived from an EMBL/GenBank/DDBJ whole genome shotgun (WGS) entry which is preliminary data.</text>
</comment>
<reference evidence="2" key="1">
    <citation type="submission" date="2023-05" db="EMBL/GenBank/DDBJ databases">
        <authorList>
            <person name="Stuckert A."/>
        </authorList>
    </citation>
    <scope>NUCLEOTIDE SEQUENCE</scope>
</reference>
<gene>
    <name evidence="2" type="ORF">SPARVUS_LOCUS13593556</name>
</gene>
<dbReference type="Proteomes" id="UP001162483">
    <property type="component" value="Unassembled WGS sequence"/>
</dbReference>
<evidence type="ECO:0000313" key="3">
    <source>
        <dbReference type="Proteomes" id="UP001162483"/>
    </source>
</evidence>
<sequence>MRPLAHPQVHHVIGLSQSRLALMISALQCHPPVPSSATHQCPSAVPPISDAQQLHPSVPSSAASQGCQSVQSVSAARQHCPSVPPISSHQSCLSVPPISDHHCCLSVQQHQCLLISAQQ</sequence>
<feature type="compositionally biased region" description="Polar residues" evidence="1">
    <location>
        <begin position="50"/>
        <end position="63"/>
    </location>
</feature>
<feature type="region of interest" description="Disordered" evidence="1">
    <location>
        <begin position="40"/>
        <end position="63"/>
    </location>
</feature>
<name>A0ABN9G856_9NEOB</name>